<reference evidence="1 2" key="1">
    <citation type="journal article" date="2018" name="Front. Plant Sci.">
        <title>Red Clover (Trifolium pratense) and Zigzag Clover (T. medium) - A Picture of Genomic Similarities and Differences.</title>
        <authorList>
            <person name="Dluhosova J."/>
            <person name="Istvanek J."/>
            <person name="Nedelnik J."/>
            <person name="Repkova J."/>
        </authorList>
    </citation>
    <scope>NUCLEOTIDE SEQUENCE [LARGE SCALE GENOMIC DNA]</scope>
    <source>
        <strain evidence="2">cv. 10/8</strain>
        <tissue evidence="1">Leaf</tissue>
    </source>
</reference>
<sequence length="12" mass="1299">VQKGRIELGGLE</sequence>
<evidence type="ECO:0000313" key="2">
    <source>
        <dbReference type="Proteomes" id="UP000265520"/>
    </source>
</evidence>
<dbReference type="EMBL" id="LXQA010426629">
    <property type="protein sequence ID" value="MCI51083.1"/>
    <property type="molecule type" value="Genomic_DNA"/>
</dbReference>
<dbReference type="Proteomes" id="UP000265520">
    <property type="component" value="Unassembled WGS sequence"/>
</dbReference>
<name>A0A392SQE0_9FABA</name>
<protein>
    <submittedName>
        <fullName evidence="1">Uncharacterized protein</fullName>
    </submittedName>
</protein>
<feature type="non-terminal residue" evidence="1">
    <location>
        <position position="1"/>
    </location>
</feature>
<accession>A0A392SQE0</accession>
<comment type="caution">
    <text evidence="1">The sequence shown here is derived from an EMBL/GenBank/DDBJ whole genome shotgun (WGS) entry which is preliminary data.</text>
</comment>
<proteinExistence type="predicted"/>
<keyword evidence="2" id="KW-1185">Reference proteome</keyword>
<evidence type="ECO:0000313" key="1">
    <source>
        <dbReference type="EMBL" id="MCI51083.1"/>
    </source>
</evidence>
<organism evidence="1 2">
    <name type="scientific">Trifolium medium</name>
    <dbReference type="NCBI Taxonomy" id="97028"/>
    <lineage>
        <taxon>Eukaryota</taxon>
        <taxon>Viridiplantae</taxon>
        <taxon>Streptophyta</taxon>
        <taxon>Embryophyta</taxon>
        <taxon>Tracheophyta</taxon>
        <taxon>Spermatophyta</taxon>
        <taxon>Magnoliopsida</taxon>
        <taxon>eudicotyledons</taxon>
        <taxon>Gunneridae</taxon>
        <taxon>Pentapetalae</taxon>
        <taxon>rosids</taxon>
        <taxon>fabids</taxon>
        <taxon>Fabales</taxon>
        <taxon>Fabaceae</taxon>
        <taxon>Papilionoideae</taxon>
        <taxon>50 kb inversion clade</taxon>
        <taxon>NPAAA clade</taxon>
        <taxon>Hologalegina</taxon>
        <taxon>IRL clade</taxon>
        <taxon>Trifolieae</taxon>
        <taxon>Trifolium</taxon>
    </lineage>
</organism>